<evidence type="ECO:0000259" key="1">
    <source>
        <dbReference type="Pfam" id="PF22917"/>
    </source>
</evidence>
<accession>A0AAV9GN62</accession>
<dbReference type="CDD" id="cd08948">
    <property type="entry name" value="5beta-POR_like_SDR_a"/>
    <property type="match status" value="1"/>
</dbReference>
<dbReference type="InterPro" id="IPR008949">
    <property type="entry name" value="Isoprenoid_synthase_dom_sf"/>
</dbReference>
<dbReference type="AlphaFoldDB" id="A0AAV9GN62"/>
<organism evidence="2 3">
    <name type="scientific">Podospora aff. communis PSN243</name>
    <dbReference type="NCBI Taxonomy" id="3040156"/>
    <lineage>
        <taxon>Eukaryota</taxon>
        <taxon>Fungi</taxon>
        <taxon>Dikarya</taxon>
        <taxon>Ascomycota</taxon>
        <taxon>Pezizomycotina</taxon>
        <taxon>Sordariomycetes</taxon>
        <taxon>Sordariomycetidae</taxon>
        <taxon>Sordariales</taxon>
        <taxon>Podosporaceae</taxon>
        <taxon>Podospora</taxon>
    </lineage>
</organism>
<dbReference type="Pfam" id="PF22917">
    <property type="entry name" value="PRISE"/>
    <property type="match status" value="1"/>
</dbReference>
<dbReference type="Proteomes" id="UP001321760">
    <property type="component" value="Unassembled WGS sequence"/>
</dbReference>
<dbReference type="SUPFAM" id="SSF48576">
    <property type="entry name" value="Terpenoid synthases"/>
    <property type="match status" value="1"/>
</dbReference>
<evidence type="ECO:0000313" key="2">
    <source>
        <dbReference type="EMBL" id="KAK4448807.1"/>
    </source>
</evidence>
<dbReference type="Gene3D" id="1.10.600.10">
    <property type="entry name" value="Farnesyl Diphosphate Synthase"/>
    <property type="match status" value="1"/>
</dbReference>
<evidence type="ECO:0000313" key="3">
    <source>
        <dbReference type="Proteomes" id="UP001321760"/>
    </source>
</evidence>
<proteinExistence type="predicted"/>
<dbReference type="InterPro" id="IPR055222">
    <property type="entry name" value="PRISE-like_Rossmann-fold"/>
</dbReference>
<comment type="caution">
    <text evidence="2">The sequence shown here is derived from an EMBL/GenBank/DDBJ whole genome shotgun (WGS) entry which is preliminary data.</text>
</comment>
<reference evidence="2" key="2">
    <citation type="submission" date="2023-05" db="EMBL/GenBank/DDBJ databases">
        <authorList>
            <consortium name="Lawrence Berkeley National Laboratory"/>
            <person name="Steindorff A."/>
            <person name="Hensen N."/>
            <person name="Bonometti L."/>
            <person name="Westerberg I."/>
            <person name="Brannstrom I.O."/>
            <person name="Guillou S."/>
            <person name="Cros-Aarteil S."/>
            <person name="Calhoun S."/>
            <person name="Haridas S."/>
            <person name="Kuo A."/>
            <person name="Mondo S."/>
            <person name="Pangilinan J."/>
            <person name="Riley R."/>
            <person name="Labutti K."/>
            <person name="Andreopoulos B."/>
            <person name="Lipzen A."/>
            <person name="Chen C."/>
            <person name="Yanf M."/>
            <person name="Daum C."/>
            <person name="Ng V."/>
            <person name="Clum A."/>
            <person name="Ohm R."/>
            <person name="Martin F."/>
            <person name="Silar P."/>
            <person name="Natvig D."/>
            <person name="Lalanne C."/>
            <person name="Gautier V."/>
            <person name="Ament-Velasquez S.L."/>
            <person name="Kruys A."/>
            <person name="Hutchinson M.I."/>
            <person name="Powell A.J."/>
            <person name="Barry K."/>
            <person name="Miller A.N."/>
            <person name="Grigoriev I.V."/>
            <person name="Debuchy R."/>
            <person name="Gladieux P."/>
            <person name="Thoren M.H."/>
            <person name="Johannesson H."/>
        </authorList>
    </citation>
    <scope>NUCLEOTIDE SEQUENCE</scope>
    <source>
        <strain evidence="2">PSN243</strain>
    </source>
</reference>
<reference evidence="2" key="1">
    <citation type="journal article" date="2023" name="Mol. Phylogenet. Evol.">
        <title>Genome-scale phylogeny and comparative genomics of the fungal order Sordariales.</title>
        <authorList>
            <person name="Hensen N."/>
            <person name="Bonometti L."/>
            <person name="Westerberg I."/>
            <person name="Brannstrom I.O."/>
            <person name="Guillou S."/>
            <person name="Cros-Aarteil S."/>
            <person name="Calhoun S."/>
            <person name="Haridas S."/>
            <person name="Kuo A."/>
            <person name="Mondo S."/>
            <person name="Pangilinan J."/>
            <person name="Riley R."/>
            <person name="LaButti K."/>
            <person name="Andreopoulos B."/>
            <person name="Lipzen A."/>
            <person name="Chen C."/>
            <person name="Yan M."/>
            <person name="Daum C."/>
            <person name="Ng V."/>
            <person name="Clum A."/>
            <person name="Steindorff A."/>
            <person name="Ohm R.A."/>
            <person name="Martin F."/>
            <person name="Silar P."/>
            <person name="Natvig D.O."/>
            <person name="Lalanne C."/>
            <person name="Gautier V."/>
            <person name="Ament-Velasquez S.L."/>
            <person name="Kruys A."/>
            <person name="Hutchinson M.I."/>
            <person name="Powell A.J."/>
            <person name="Barry K."/>
            <person name="Miller A.N."/>
            <person name="Grigoriev I.V."/>
            <person name="Debuchy R."/>
            <person name="Gladieux P."/>
            <person name="Hiltunen Thoren M."/>
            <person name="Johannesson H."/>
        </authorList>
    </citation>
    <scope>NUCLEOTIDE SEQUENCE</scope>
    <source>
        <strain evidence="2">PSN243</strain>
    </source>
</reference>
<keyword evidence="3" id="KW-1185">Reference proteome</keyword>
<protein>
    <submittedName>
        <fullName evidence="2">Iridoid synthase</fullName>
    </submittedName>
</protein>
<dbReference type="SUPFAM" id="SSF51735">
    <property type="entry name" value="NAD(P)-binding Rossmann-fold domains"/>
    <property type="match status" value="1"/>
</dbReference>
<dbReference type="Pfam" id="PF19086">
    <property type="entry name" value="Terpene_syn_C_2"/>
    <property type="match status" value="1"/>
</dbReference>
<feature type="domain" description="PRISE-like Rossmann-fold" evidence="1">
    <location>
        <begin position="415"/>
        <end position="708"/>
    </location>
</feature>
<sequence length="832" mass="92376">MASTKSFNEYQESLQDSLLPGKSSVNISTSRGFSYTLDVPSFRDGAHLERSNTSEWDTSRVSLSHTQFRALLFPDEAHNGSFHKKCAAEVAAIKTFFPYLRDESLIICFTAWLSFACAMDDILETLEPPTRENTLIQCVDVVERKLPSTCTGRLRQSPRAGDPRVPVLTQALLAHCKTYLSRDSFQAFFKAIVAVFHAHIEESRFIRGLIPADLPTYMQFRCQTISLNPFFELIKCEYLDAEWKSSAVWDKLQMQVSRAAGLQNDLIGLERDMKDGEPLNAVIVLLRAAGSHDNNQVSNALLADLVKSVAGDHNQSVALALDVVGDICLAASAVSRETFMAVTSVMRHILSLADTHLQWCSTAKRYNANISQKSISASAPTPVSSEPNTHTVRSVGIYHGLPTYPESDPDTGLTALVTGATGLSGYHMVRVLASSTRWKKIICLGSRPPPANFFTDLGDGADRVEHLAVDFRSDPSEIARRLSERVSKVDCIFYFSYMQPAPKGDILNLWANADELATVNSTMFTNFLAALPLTPLTPTRFLLQTGTKHYGFYLGPAPLPAFESDPRIPPHLGGRNFYYEQEDALHTYCTTTNPSCSWGVARPSYIIGAVPDGSLNHLVGFGVYAAVQARLGEALRFPGDYRAWDREQVQSSAMLNAYFEEWMVLSDKAKNEAFNVHDGGCFTWGRVWPLLAGWYGVGWTPPEEEGGGRYRVLVLSEGGTPRGYGPQAMLRSTGSLLEWSLRPEVEAAWKELAREHGLLLDPFADEYRARIFSFSDSAVIGDAPMTTSLRKARDFGFYGTVDSYRSIFDTMHELARLRLIPRPVVEEFECGY</sequence>
<dbReference type="InterPro" id="IPR036291">
    <property type="entry name" value="NAD(P)-bd_dom_sf"/>
</dbReference>
<name>A0AAV9GN62_9PEZI</name>
<gene>
    <name evidence="2" type="ORF">QBC34DRAFT_449321</name>
</gene>
<dbReference type="PANTHER" id="PTHR32487:SF29">
    <property type="entry name" value="NAD-DEPENDENT EPIMERASE_DEHYDRATASE DOMAIN-CONTAINING PROTEIN"/>
    <property type="match status" value="1"/>
</dbReference>
<dbReference type="EMBL" id="MU865941">
    <property type="protein sequence ID" value="KAK4448807.1"/>
    <property type="molecule type" value="Genomic_DNA"/>
</dbReference>
<dbReference type="PANTHER" id="PTHR32487">
    <property type="entry name" value="3-OXO-DELTA(4,5)-STEROID 5-BETA-REDUCTASE"/>
    <property type="match status" value="1"/>
</dbReference>
<dbReference type="Gene3D" id="3.40.50.720">
    <property type="entry name" value="NAD(P)-binding Rossmann-like Domain"/>
    <property type="match status" value="1"/>
</dbReference>